<evidence type="ECO:0000259" key="11">
    <source>
        <dbReference type="SMART" id="SM00918"/>
    </source>
</evidence>
<dbReference type="Pfam" id="PF10613">
    <property type="entry name" value="Lig_chan-Glu_bd"/>
    <property type="match status" value="1"/>
</dbReference>
<dbReference type="SUPFAM" id="SSF53822">
    <property type="entry name" value="Periplasmic binding protein-like I"/>
    <property type="match status" value="1"/>
</dbReference>
<name>A0A443REE9_9ACAR</name>
<dbReference type="EMBL" id="NCKU01000928">
    <property type="protein sequence ID" value="RWS13642.1"/>
    <property type="molecule type" value="Genomic_DNA"/>
</dbReference>
<dbReference type="InterPro" id="IPR015683">
    <property type="entry name" value="Ionotropic_Glu_rcpt"/>
</dbReference>
<sequence>AGPALMFDSVYALAKGLHALQISAPFQLRTSNASCDGEIAWNDGTSLFNYINSVVFHGITGEIQFKEGTRSTIKFDLLKLRQHDLDKVGEWTSSGGLNVTNSAAFHEFGATNITLRVTTIEVMPYVMEKKDGNLTGNDRFEGFCIDLLQSIAKALDFHYELYLVPDGKFGAEDVDTKEWNGLVRELIDKVRIQLFYNRSVFLCNFDLDLRGFSTCA</sequence>
<comment type="caution">
    <text evidence="12">The sequence shown here is derived from an EMBL/GenBank/DDBJ whole genome shotgun (WGS) entry which is preliminary data.</text>
</comment>
<dbReference type="SMART" id="SM00918">
    <property type="entry name" value="Lig_chan-Glu_bd"/>
    <property type="match status" value="1"/>
</dbReference>
<dbReference type="Gene3D" id="3.40.190.10">
    <property type="entry name" value="Periplasmic binding protein-like II"/>
    <property type="match status" value="1"/>
</dbReference>
<evidence type="ECO:0000256" key="1">
    <source>
        <dbReference type="ARBA" id="ARBA00004141"/>
    </source>
</evidence>
<evidence type="ECO:0000256" key="6">
    <source>
        <dbReference type="ARBA" id="ARBA00023136"/>
    </source>
</evidence>
<dbReference type="InterPro" id="IPR019594">
    <property type="entry name" value="Glu/Gly-bd"/>
</dbReference>
<evidence type="ECO:0000256" key="8">
    <source>
        <dbReference type="ARBA" id="ARBA00023180"/>
    </source>
</evidence>
<evidence type="ECO:0000256" key="2">
    <source>
        <dbReference type="ARBA" id="ARBA00022448"/>
    </source>
</evidence>
<reference evidence="12 13" key="1">
    <citation type="journal article" date="2018" name="Gigascience">
        <title>Genomes of trombidid mites reveal novel predicted allergens and laterally-transferred genes associated with secondary metabolism.</title>
        <authorList>
            <person name="Dong X."/>
            <person name="Chaisiri K."/>
            <person name="Xia D."/>
            <person name="Armstrong S.D."/>
            <person name="Fang Y."/>
            <person name="Donnelly M.J."/>
            <person name="Kadowaki T."/>
            <person name="McGarry J.W."/>
            <person name="Darby A.C."/>
            <person name="Makepeace B.L."/>
        </authorList>
    </citation>
    <scope>NUCLEOTIDE SEQUENCE [LARGE SCALE GENOMIC DNA]</scope>
    <source>
        <strain evidence="12">UoL-WK</strain>
    </source>
</reference>
<keyword evidence="7" id="KW-0675">Receptor</keyword>
<dbReference type="AlphaFoldDB" id="A0A443REE9"/>
<proteinExistence type="predicted"/>
<keyword evidence="6" id="KW-0472">Membrane</keyword>
<keyword evidence="10" id="KW-0407">Ion channel</keyword>
<evidence type="ECO:0000256" key="5">
    <source>
        <dbReference type="ARBA" id="ARBA00023065"/>
    </source>
</evidence>
<keyword evidence="8" id="KW-0325">Glycoprotein</keyword>
<dbReference type="Pfam" id="PF01094">
    <property type="entry name" value="ANF_receptor"/>
    <property type="match status" value="1"/>
</dbReference>
<evidence type="ECO:0000256" key="7">
    <source>
        <dbReference type="ARBA" id="ARBA00023170"/>
    </source>
</evidence>
<dbReference type="Gene3D" id="3.40.50.2300">
    <property type="match status" value="1"/>
</dbReference>
<keyword evidence="9" id="KW-1071">Ligand-gated ion channel</keyword>
<dbReference type="InterPro" id="IPR028082">
    <property type="entry name" value="Peripla_BP_I"/>
</dbReference>
<dbReference type="InterPro" id="IPR001828">
    <property type="entry name" value="ANF_lig-bd_rcpt"/>
</dbReference>
<keyword evidence="13" id="KW-1185">Reference proteome</keyword>
<evidence type="ECO:0000256" key="3">
    <source>
        <dbReference type="ARBA" id="ARBA00022692"/>
    </source>
</evidence>
<keyword evidence="3" id="KW-0812">Transmembrane</keyword>
<dbReference type="OrthoDB" id="6515496at2759"/>
<evidence type="ECO:0000313" key="12">
    <source>
        <dbReference type="EMBL" id="RWS13642.1"/>
    </source>
</evidence>
<dbReference type="Proteomes" id="UP000285301">
    <property type="component" value="Unassembled WGS sequence"/>
</dbReference>
<evidence type="ECO:0000256" key="4">
    <source>
        <dbReference type="ARBA" id="ARBA00022989"/>
    </source>
</evidence>
<accession>A0A443REE9</accession>
<dbReference type="GO" id="GO:0016020">
    <property type="term" value="C:membrane"/>
    <property type="evidence" value="ECO:0007669"/>
    <property type="project" value="UniProtKB-SubCell"/>
</dbReference>
<dbReference type="GO" id="GO:0015276">
    <property type="term" value="F:ligand-gated monoatomic ion channel activity"/>
    <property type="evidence" value="ECO:0007669"/>
    <property type="project" value="InterPro"/>
</dbReference>
<keyword evidence="2" id="KW-0813">Transport</keyword>
<dbReference type="SUPFAM" id="SSF53850">
    <property type="entry name" value="Periplasmic binding protein-like II"/>
    <property type="match status" value="1"/>
</dbReference>
<gene>
    <name evidence="12" type="ORF">B4U79_14666</name>
</gene>
<keyword evidence="5" id="KW-0406">Ion transport</keyword>
<keyword evidence="4" id="KW-1133">Transmembrane helix</keyword>
<protein>
    <submittedName>
        <fullName evidence="12">EAA5-like protein</fullName>
    </submittedName>
</protein>
<feature type="non-terminal residue" evidence="12">
    <location>
        <position position="1"/>
    </location>
</feature>
<evidence type="ECO:0000313" key="13">
    <source>
        <dbReference type="Proteomes" id="UP000285301"/>
    </source>
</evidence>
<evidence type="ECO:0000256" key="9">
    <source>
        <dbReference type="ARBA" id="ARBA00023286"/>
    </source>
</evidence>
<dbReference type="FunFam" id="3.40.190.10:FF:000210">
    <property type="entry name" value="Glutamate receptor ionotropic, kainate 1"/>
    <property type="match status" value="1"/>
</dbReference>
<comment type="subcellular location">
    <subcellularLocation>
        <location evidence="1">Membrane</location>
        <topology evidence="1">Multi-pass membrane protein</topology>
    </subcellularLocation>
</comment>
<feature type="domain" description="Ionotropic glutamate receptor L-glutamate and glycine-binding" evidence="11">
    <location>
        <begin position="124"/>
        <end position="188"/>
    </location>
</feature>
<organism evidence="12 13">
    <name type="scientific">Dinothrombium tinctorium</name>
    <dbReference type="NCBI Taxonomy" id="1965070"/>
    <lineage>
        <taxon>Eukaryota</taxon>
        <taxon>Metazoa</taxon>
        <taxon>Ecdysozoa</taxon>
        <taxon>Arthropoda</taxon>
        <taxon>Chelicerata</taxon>
        <taxon>Arachnida</taxon>
        <taxon>Acari</taxon>
        <taxon>Acariformes</taxon>
        <taxon>Trombidiformes</taxon>
        <taxon>Prostigmata</taxon>
        <taxon>Anystina</taxon>
        <taxon>Parasitengona</taxon>
        <taxon>Trombidioidea</taxon>
        <taxon>Trombidiidae</taxon>
        <taxon>Dinothrombium</taxon>
    </lineage>
</organism>
<evidence type="ECO:0000256" key="10">
    <source>
        <dbReference type="ARBA" id="ARBA00023303"/>
    </source>
</evidence>
<dbReference type="PANTHER" id="PTHR18966">
    <property type="entry name" value="IONOTROPIC GLUTAMATE RECEPTOR"/>
    <property type="match status" value="1"/>
</dbReference>
<dbReference type="STRING" id="1965070.A0A443REE9"/>